<organism evidence="2 3">
    <name type="scientific">Vairimorpha necatrix</name>
    <dbReference type="NCBI Taxonomy" id="6039"/>
    <lineage>
        <taxon>Eukaryota</taxon>
        <taxon>Fungi</taxon>
        <taxon>Fungi incertae sedis</taxon>
        <taxon>Microsporidia</taxon>
        <taxon>Nosematidae</taxon>
        <taxon>Vairimorpha</taxon>
    </lineage>
</organism>
<dbReference type="AlphaFoldDB" id="A0AAX4J9P8"/>
<dbReference type="CDD" id="cd00167">
    <property type="entry name" value="SANT"/>
    <property type="match status" value="1"/>
</dbReference>
<dbReference type="SUPFAM" id="SSF46689">
    <property type="entry name" value="Homeodomain-like"/>
    <property type="match status" value="2"/>
</dbReference>
<dbReference type="GeneID" id="90540484"/>
<evidence type="ECO:0000313" key="2">
    <source>
        <dbReference type="EMBL" id="WUR02673.1"/>
    </source>
</evidence>
<dbReference type="InterPro" id="IPR017884">
    <property type="entry name" value="SANT_dom"/>
</dbReference>
<dbReference type="SMART" id="SM00717">
    <property type="entry name" value="SANT"/>
    <property type="match status" value="3"/>
</dbReference>
<dbReference type="InterPro" id="IPR009057">
    <property type="entry name" value="Homeodomain-like_sf"/>
</dbReference>
<dbReference type="Pfam" id="PF00249">
    <property type="entry name" value="Myb_DNA-binding"/>
    <property type="match status" value="1"/>
</dbReference>
<sequence length="524" mass="62712">MIKKKKIQEIDPTDINPDIIKHFYCEEMTSTVNSYKPNIFIKESCTEEIDYNIKNLTNNIKRLIKLRDSETIEINPREINTNIIKHYMPHINLKSTKRKKSTTKGNIDVLYDDIDINKNIKKGIDLLYDDIVIEKKKHIREKKKSLRQNIIQEENIKKKKKIKKMRNIVQEDLIHEKDIVQEDIVNDNIINDNIINDSIINDNTINDSIIEEDNKIEDNIIQPVHFEEEKRLNDISTDKRLKYFLKKSNPNFYKGCESVKDYVEKSEALLVEKGRINQVSQPLLNKPGRRHKFIECKLEQLKEPFWTEEEKIQFRRAVLKYKNNFDLIKKIFPSRNMGDIILRYYCNKDKTYHYIKKKSGRISDAECSLFINGTWTETEKEYFNKKYPAYGKSLVKYQKDLPKTQKELKIYLKYFLKTQQVKGPKIPSKFMSDWSTDERQIFAIYYPFFNKNWITMSGHFSTKNSKDLKMYYMKYFKNLSHYEQRFETYIKDYDLKSRTDPILHNGEDEESWAASVGWIFKANS</sequence>
<name>A0AAX4J9P8_9MICR</name>
<dbReference type="Gene3D" id="1.10.10.60">
    <property type="entry name" value="Homeodomain-like"/>
    <property type="match status" value="1"/>
</dbReference>
<gene>
    <name evidence="2" type="ORF">VNE69_02194</name>
</gene>
<dbReference type="Proteomes" id="UP001334084">
    <property type="component" value="Chromosome 2"/>
</dbReference>
<evidence type="ECO:0000313" key="3">
    <source>
        <dbReference type="Proteomes" id="UP001334084"/>
    </source>
</evidence>
<keyword evidence="3" id="KW-1185">Reference proteome</keyword>
<dbReference type="EMBL" id="CP142727">
    <property type="protein sequence ID" value="WUR02673.1"/>
    <property type="molecule type" value="Genomic_DNA"/>
</dbReference>
<reference evidence="2" key="1">
    <citation type="journal article" date="2024" name="BMC Genomics">
        <title>Functional annotation of a divergent genome using sequence and structure-based similarity.</title>
        <authorList>
            <person name="Svedberg D."/>
            <person name="Winiger R.R."/>
            <person name="Berg A."/>
            <person name="Sharma H."/>
            <person name="Tellgren-Roth C."/>
            <person name="Debrunner-Vossbrinck B.A."/>
            <person name="Vossbrinck C.R."/>
            <person name="Barandun J."/>
        </authorList>
    </citation>
    <scope>NUCLEOTIDE SEQUENCE</scope>
    <source>
        <strain evidence="2">Illinois isolate</strain>
    </source>
</reference>
<evidence type="ECO:0000259" key="1">
    <source>
        <dbReference type="PROSITE" id="PS51293"/>
    </source>
</evidence>
<proteinExistence type="predicted"/>
<dbReference type="KEGG" id="vnx:VNE69_02194"/>
<protein>
    <recommendedName>
        <fullName evidence="1">SANT domain-containing protein</fullName>
    </recommendedName>
</protein>
<feature type="domain" description="SANT" evidence="1">
    <location>
        <begin position="306"/>
        <end position="353"/>
    </location>
</feature>
<dbReference type="PROSITE" id="PS51293">
    <property type="entry name" value="SANT"/>
    <property type="match status" value="1"/>
</dbReference>
<dbReference type="InterPro" id="IPR001005">
    <property type="entry name" value="SANT/Myb"/>
</dbReference>
<dbReference type="RefSeq" id="XP_065328818.1">
    <property type="nucleotide sequence ID" value="XM_065472746.1"/>
</dbReference>
<accession>A0AAX4J9P8</accession>